<proteinExistence type="predicted"/>
<name>A0ABW4LX93_9BACI</name>
<organism evidence="1 2">
    <name type="scientific">Bacillus salitolerans</name>
    <dbReference type="NCBI Taxonomy" id="1437434"/>
    <lineage>
        <taxon>Bacteria</taxon>
        <taxon>Bacillati</taxon>
        <taxon>Bacillota</taxon>
        <taxon>Bacilli</taxon>
        <taxon>Bacillales</taxon>
        <taxon>Bacillaceae</taxon>
        <taxon>Bacillus</taxon>
    </lineage>
</organism>
<keyword evidence="2" id="KW-1185">Reference proteome</keyword>
<protein>
    <submittedName>
        <fullName evidence="1">Uncharacterized protein</fullName>
    </submittedName>
</protein>
<dbReference type="EMBL" id="JBHUEM010000055">
    <property type="protein sequence ID" value="MFD1739666.1"/>
    <property type="molecule type" value="Genomic_DNA"/>
</dbReference>
<dbReference type="Proteomes" id="UP001597214">
    <property type="component" value="Unassembled WGS sequence"/>
</dbReference>
<comment type="caution">
    <text evidence="1">The sequence shown here is derived from an EMBL/GenBank/DDBJ whole genome shotgun (WGS) entry which is preliminary data.</text>
</comment>
<evidence type="ECO:0000313" key="1">
    <source>
        <dbReference type="EMBL" id="MFD1739666.1"/>
    </source>
</evidence>
<dbReference type="RefSeq" id="WP_377930904.1">
    <property type="nucleotide sequence ID" value="NZ_JBHUEM010000055.1"/>
</dbReference>
<gene>
    <name evidence="1" type="ORF">ACFSCX_24590</name>
</gene>
<sequence length="43" mass="5007">MFWTLFILTIVICLPGIFFMVQTEKKLEDAGDISDKEQLSHTF</sequence>
<reference evidence="2" key="1">
    <citation type="journal article" date="2019" name="Int. J. Syst. Evol. Microbiol.">
        <title>The Global Catalogue of Microorganisms (GCM) 10K type strain sequencing project: providing services to taxonomists for standard genome sequencing and annotation.</title>
        <authorList>
            <consortium name="The Broad Institute Genomics Platform"/>
            <consortium name="The Broad Institute Genome Sequencing Center for Infectious Disease"/>
            <person name="Wu L."/>
            <person name="Ma J."/>
        </authorList>
    </citation>
    <scope>NUCLEOTIDE SEQUENCE [LARGE SCALE GENOMIC DNA]</scope>
    <source>
        <strain evidence="2">CCUG 49339</strain>
    </source>
</reference>
<evidence type="ECO:0000313" key="2">
    <source>
        <dbReference type="Proteomes" id="UP001597214"/>
    </source>
</evidence>
<accession>A0ABW4LX93</accession>